<name>A0A848GFB5_9RHOO</name>
<dbReference type="EMBL" id="JABBGA010000022">
    <property type="protein sequence ID" value="NML28111.1"/>
    <property type="molecule type" value="Genomic_DNA"/>
</dbReference>
<dbReference type="SUPFAM" id="SSF56281">
    <property type="entry name" value="Metallo-hydrolase/oxidoreductase"/>
    <property type="match status" value="1"/>
</dbReference>
<evidence type="ECO:0000313" key="1">
    <source>
        <dbReference type="EMBL" id="NML28111.1"/>
    </source>
</evidence>
<dbReference type="AlphaFoldDB" id="A0A848GFB5"/>
<dbReference type="PANTHER" id="PTHR30619">
    <property type="entry name" value="DNA INTERNALIZATION/COMPETENCE PROTEIN COMEC/REC2"/>
    <property type="match status" value="1"/>
</dbReference>
<accession>A0A848GFB5</accession>
<protein>
    <recommendedName>
        <fullName evidence="3">MBL fold metallo-hydrolase</fullName>
    </recommendedName>
</protein>
<gene>
    <name evidence="1" type="ORF">HHL15_20335</name>
</gene>
<dbReference type="Proteomes" id="UP000580043">
    <property type="component" value="Unassembled WGS sequence"/>
</dbReference>
<dbReference type="InterPro" id="IPR052159">
    <property type="entry name" value="Competence_DNA_uptake"/>
</dbReference>
<evidence type="ECO:0008006" key="3">
    <source>
        <dbReference type="Google" id="ProtNLM"/>
    </source>
</evidence>
<dbReference type="RefSeq" id="WP_169147646.1">
    <property type="nucleotide sequence ID" value="NZ_JABBGA010000022.1"/>
</dbReference>
<comment type="caution">
    <text evidence="1">The sequence shown here is derived from an EMBL/GenBank/DDBJ whole genome shotgun (WGS) entry which is preliminary data.</text>
</comment>
<reference evidence="1 2" key="1">
    <citation type="submission" date="2020-04" db="EMBL/GenBank/DDBJ databases">
        <title>Zoogloea sp. G-4-1-14 isolated from soil.</title>
        <authorList>
            <person name="Dahal R.H."/>
        </authorList>
    </citation>
    <scope>NUCLEOTIDE SEQUENCE [LARGE SCALE GENOMIC DNA]</scope>
    <source>
        <strain evidence="1 2">G-4-1-14</strain>
    </source>
</reference>
<evidence type="ECO:0000313" key="2">
    <source>
        <dbReference type="Proteomes" id="UP000580043"/>
    </source>
</evidence>
<keyword evidence="2" id="KW-1185">Reference proteome</keyword>
<dbReference type="Gene3D" id="3.60.15.10">
    <property type="entry name" value="Ribonuclease Z/Hydroxyacylglutathione hydrolase-like"/>
    <property type="match status" value="1"/>
</dbReference>
<sequence>MSEHAFAGYPAPFIFEGPNRKKKIKQLIWGDYVTLLAPPSAGWQQVRSRGATGFMQGTDLQPARLLEICFVDIGQGDGAFLVLPDGRFLLVDAGESDNMMRFLSWRFDLRSAPERVITFDTGVISHPDQDHYKGFSPIVQSRQFRFRRIVHNGIVERSGTSSLGPTRLAGGIRYLAETLDDTDTLRRRVADPAFTGRKLYPGLLRKALESGRVDALLGTGALGSHLPGFEAGKPLSIEILGPRGDIVDGQPLLRWFGDEGKTKNGHSVVLKLVYDQVRVMLGGDLNIAAEHHLLRAHTGLPLPAAGTDDSAFVAAARRVFEVDVAKACHHGSADFSSLYLRAINPAATVISSGDDEPHAHPRPDALGAFGKYSRGERPLIFSTELARSTRENIRAPQALRAEIKALYTRRQSATTAEQKAALDAELDSLLARLERSVAVYGLINLRSDGRRVVLAQKLEARRSGTAEEWDVHRLEPGPDGVLRYVSKHDD</sequence>
<organism evidence="1 2">
    <name type="scientific">Zoogloea dura</name>
    <dbReference type="NCBI Taxonomy" id="2728840"/>
    <lineage>
        <taxon>Bacteria</taxon>
        <taxon>Pseudomonadati</taxon>
        <taxon>Pseudomonadota</taxon>
        <taxon>Betaproteobacteria</taxon>
        <taxon>Rhodocyclales</taxon>
        <taxon>Zoogloeaceae</taxon>
        <taxon>Zoogloea</taxon>
    </lineage>
</organism>
<proteinExistence type="predicted"/>
<dbReference type="PANTHER" id="PTHR30619:SF1">
    <property type="entry name" value="RECOMBINATION PROTEIN 2"/>
    <property type="match status" value="1"/>
</dbReference>
<dbReference type="InterPro" id="IPR036866">
    <property type="entry name" value="RibonucZ/Hydroxyglut_hydro"/>
</dbReference>